<dbReference type="Proteomes" id="UP001321542">
    <property type="component" value="Chromosome"/>
</dbReference>
<dbReference type="RefSeq" id="WP_286257547.1">
    <property type="nucleotide sequence ID" value="NZ_AP018448.1"/>
</dbReference>
<keyword evidence="1" id="KW-1133">Transmembrane helix</keyword>
<keyword evidence="1" id="KW-0472">Membrane</keyword>
<evidence type="ECO:0000256" key="1">
    <source>
        <dbReference type="SAM" id="Phobius"/>
    </source>
</evidence>
<organism evidence="2 3">
    <name type="scientific">Streptomyces graminofaciens</name>
    <dbReference type="NCBI Taxonomy" id="68212"/>
    <lineage>
        <taxon>Bacteria</taxon>
        <taxon>Bacillati</taxon>
        <taxon>Actinomycetota</taxon>
        <taxon>Actinomycetes</taxon>
        <taxon>Kitasatosporales</taxon>
        <taxon>Streptomycetaceae</taxon>
        <taxon>Streptomyces</taxon>
    </lineage>
</organism>
<gene>
    <name evidence="2" type="ORF">SGFS_085490</name>
</gene>
<evidence type="ECO:0000313" key="3">
    <source>
        <dbReference type="Proteomes" id="UP001321542"/>
    </source>
</evidence>
<reference evidence="2 3" key="2">
    <citation type="journal article" date="2023" name="ChemBioChem">
        <title>Acyltransferase Domain Exchange between Two Independent Type I Polyketide Synthases in the Same Producer Strain of Macrolide Antibiotics.</title>
        <authorList>
            <person name="Kudo F."/>
            <person name="Kishikawa K."/>
            <person name="Tsuboi K."/>
            <person name="Kido T."/>
            <person name="Usui T."/>
            <person name="Hashimoto J."/>
            <person name="Shin-Ya K."/>
            <person name="Miyanaga A."/>
            <person name="Eguchi T."/>
        </authorList>
    </citation>
    <scope>NUCLEOTIDE SEQUENCE [LARGE SCALE GENOMIC DNA]</scope>
    <source>
        <strain evidence="2 3">A-8890</strain>
    </source>
</reference>
<keyword evidence="3" id="KW-1185">Reference proteome</keyword>
<accession>A0ABM7FLN7</accession>
<sequence>MTEGAAVRDDGDLPDDLTAAEAGMWQAFRNGSVYDLRDGDVTVDDPHGGHPWGPDRTVRARIVAWLLLAGPPALSGRVSSLKLVGVQIQGTLDLAGGTVEPYVEMKGCRFEKEILLPESRFTTLRMVDCSVPRLEAARLHTEGDLHLPRCRFHNGVRLADAHIGTDLLLNQAVVYRDRHGRSLSADGLTVAQDVQAEMMESHGELSLRGATVGASLSLRGSQLANPYGRLALNAPQLTVERTLYLTPAGVGNPLYTSGSTPARGTRVQRFVCEGGIRLDDGRFGDAVDLERARFTLTDEQELSLRRVQVPELRFLGEKPERGKVVLSGARVGTLIDEASSWPATGNLHMGGFQYETLVPRGRFPLATRLEWVAAATAEYNPEPYERLATVLRASGEDEGAREVLLAKQRHRRENLPLAGKIWGYAQDWTVAYGYRPGRAAVWMAVLWALTSYAFSHADHPPIKPGEHPNWDPALFALDLLLPVVDFGQAGSWQLQGGWQWLAAMVIVMGWILATTVAAGATRLLSRN</sequence>
<evidence type="ECO:0000313" key="2">
    <source>
        <dbReference type="EMBL" id="BBC37255.1"/>
    </source>
</evidence>
<reference evidence="2 3" key="1">
    <citation type="journal article" date="2010" name="ChemBioChem">
        <title>Cloning and characterization of the biosynthetic gene cluster of 16-membered macrolide antibiotic FD-891: involvement of a dual functional cytochrome P450 monooxygenase catalyzing epoxidation and hydroxylation.</title>
        <authorList>
            <person name="Kudo F."/>
            <person name="Motegi A."/>
            <person name="Mizoue K."/>
            <person name="Eguchi T."/>
        </authorList>
    </citation>
    <scope>NUCLEOTIDE SEQUENCE [LARGE SCALE GENOMIC DNA]</scope>
    <source>
        <strain evidence="2 3">A-8890</strain>
    </source>
</reference>
<name>A0ABM7FLN7_9ACTN</name>
<keyword evidence="1" id="KW-0812">Transmembrane</keyword>
<protein>
    <submittedName>
        <fullName evidence="2">Oxidoreductase</fullName>
    </submittedName>
</protein>
<feature type="transmembrane region" description="Helical" evidence="1">
    <location>
        <begin position="498"/>
        <end position="524"/>
    </location>
</feature>
<dbReference type="EMBL" id="AP018448">
    <property type="protein sequence ID" value="BBC37255.1"/>
    <property type="molecule type" value="Genomic_DNA"/>
</dbReference>
<proteinExistence type="predicted"/>